<keyword evidence="9" id="KW-1185">Reference proteome</keyword>
<dbReference type="PANTHER" id="PTHR34388">
    <property type="entry name" value="DNA POLYMERASE III SUBUNIT DELTA"/>
    <property type="match status" value="1"/>
</dbReference>
<comment type="similarity">
    <text evidence="6">Belongs to the DNA polymerase HolA subunit family.</text>
</comment>
<dbReference type="Proteomes" id="UP000036938">
    <property type="component" value="Unassembled WGS sequence"/>
</dbReference>
<gene>
    <name evidence="8" type="ORF">ATO11_09835</name>
</gene>
<dbReference type="STRING" id="1317121.ATO11_09835"/>
<dbReference type="InterPro" id="IPR005790">
    <property type="entry name" value="DNA_polIII_delta"/>
</dbReference>
<dbReference type="InterPro" id="IPR008921">
    <property type="entry name" value="DNA_pol3_clamp-load_cplx_C"/>
</dbReference>
<accession>A0A0L1JP75</accession>
<keyword evidence="5" id="KW-0239">DNA-directed DNA polymerase</keyword>
<dbReference type="GO" id="GO:0003677">
    <property type="term" value="F:DNA binding"/>
    <property type="evidence" value="ECO:0007669"/>
    <property type="project" value="InterPro"/>
</dbReference>
<dbReference type="PANTHER" id="PTHR34388:SF1">
    <property type="entry name" value="DNA POLYMERASE III SUBUNIT DELTA"/>
    <property type="match status" value="1"/>
</dbReference>
<keyword evidence="4" id="KW-0235">DNA replication</keyword>
<dbReference type="AlphaFoldDB" id="A0A0L1JP75"/>
<evidence type="ECO:0000256" key="3">
    <source>
        <dbReference type="ARBA" id="ARBA00022695"/>
    </source>
</evidence>
<reference evidence="8 9" key="1">
    <citation type="journal article" date="2015" name="Int. J. Syst. Evol. Microbiol.">
        <title>Aestuariivita atlantica sp. nov., isolated from deep sea sediment of the Atlantic Ocean.</title>
        <authorList>
            <person name="Li G."/>
            <person name="Lai Q."/>
            <person name="Du Y."/>
            <person name="Liu X."/>
            <person name="Sun F."/>
            <person name="Shao Z."/>
        </authorList>
    </citation>
    <scope>NUCLEOTIDE SEQUENCE [LARGE SCALE GENOMIC DNA]</scope>
    <source>
        <strain evidence="8 9">22II-S11-z3</strain>
    </source>
</reference>
<dbReference type="Gene3D" id="1.20.272.10">
    <property type="match status" value="1"/>
</dbReference>
<dbReference type="EMBL" id="AQQZ01000004">
    <property type="protein sequence ID" value="KNG93512.1"/>
    <property type="molecule type" value="Genomic_DNA"/>
</dbReference>
<dbReference type="EC" id="2.7.7.7" evidence="1"/>
<protein>
    <recommendedName>
        <fullName evidence="1">DNA-directed DNA polymerase</fullName>
        <ecNumber evidence="1">2.7.7.7</ecNumber>
    </recommendedName>
</protein>
<dbReference type="SUPFAM" id="SSF48019">
    <property type="entry name" value="post-AAA+ oligomerization domain-like"/>
    <property type="match status" value="1"/>
</dbReference>
<dbReference type="GO" id="GO:0009360">
    <property type="term" value="C:DNA polymerase III complex"/>
    <property type="evidence" value="ECO:0007669"/>
    <property type="project" value="TreeGrafter"/>
</dbReference>
<dbReference type="OrthoDB" id="9804983at2"/>
<proteinExistence type="inferred from homology"/>
<evidence type="ECO:0000256" key="6">
    <source>
        <dbReference type="ARBA" id="ARBA00034754"/>
    </source>
</evidence>
<dbReference type="NCBIfam" id="TIGR01128">
    <property type="entry name" value="holA"/>
    <property type="match status" value="1"/>
</dbReference>
<evidence type="ECO:0000313" key="8">
    <source>
        <dbReference type="EMBL" id="KNG93512.1"/>
    </source>
</evidence>
<evidence type="ECO:0000256" key="2">
    <source>
        <dbReference type="ARBA" id="ARBA00022679"/>
    </source>
</evidence>
<keyword evidence="3" id="KW-0548">Nucleotidyltransferase</keyword>
<comment type="caution">
    <text evidence="8">The sequence shown here is derived from an EMBL/GenBank/DDBJ whole genome shotgun (WGS) entry which is preliminary data.</text>
</comment>
<keyword evidence="2" id="KW-0808">Transferase</keyword>
<evidence type="ECO:0000256" key="5">
    <source>
        <dbReference type="ARBA" id="ARBA00022932"/>
    </source>
</evidence>
<evidence type="ECO:0000256" key="7">
    <source>
        <dbReference type="ARBA" id="ARBA00049244"/>
    </source>
</evidence>
<dbReference type="GO" id="GO:0006261">
    <property type="term" value="P:DNA-templated DNA replication"/>
    <property type="evidence" value="ECO:0007669"/>
    <property type="project" value="TreeGrafter"/>
</dbReference>
<organism evidence="8 9">
    <name type="scientific">Pseudaestuariivita atlantica</name>
    <dbReference type="NCBI Taxonomy" id="1317121"/>
    <lineage>
        <taxon>Bacteria</taxon>
        <taxon>Pseudomonadati</taxon>
        <taxon>Pseudomonadota</taxon>
        <taxon>Alphaproteobacteria</taxon>
        <taxon>Rhodobacterales</taxon>
        <taxon>Paracoccaceae</taxon>
        <taxon>Pseudaestuariivita</taxon>
    </lineage>
</organism>
<dbReference type="PATRIC" id="fig|1317121.7.peg.2641"/>
<dbReference type="RefSeq" id="WP_050530697.1">
    <property type="nucleotide sequence ID" value="NZ_AQQZ01000004.1"/>
</dbReference>
<sequence length="336" mass="36147">MKLKTQEIAGFVARPPRGVPGALIFGTDAMRVAIKRQDLLQALLGPNAEEEMRLTRMSGADLRKDGTLLMDAIKAQGFFPGPRAAFVEDATDGAAEAIAAALNDWRDGDAQIVVTAGQLTPRSSLRKLFEGHPTAATLPIYDDPMGRDQIEAELKRAGLPLPDRDAMSHLMGLAQELEPGDMRQTLEKLALYKRGDVTPLTADDIVACAPVSTESDVDDLLAVVADGRVGEIGPVMRRLQAQGMQAVGLAIGATRYFRTLHGVAAGANVRLPANYKVRDRMQRHARKWGTAKLEQALEVLVDTDLALRSGGQTAPQLAQMERALIRLAMLGGRADG</sequence>
<name>A0A0L1JP75_9RHOB</name>
<evidence type="ECO:0000313" key="9">
    <source>
        <dbReference type="Proteomes" id="UP000036938"/>
    </source>
</evidence>
<dbReference type="GO" id="GO:0003887">
    <property type="term" value="F:DNA-directed DNA polymerase activity"/>
    <property type="evidence" value="ECO:0007669"/>
    <property type="project" value="UniProtKB-KW"/>
</dbReference>
<evidence type="ECO:0000256" key="1">
    <source>
        <dbReference type="ARBA" id="ARBA00012417"/>
    </source>
</evidence>
<evidence type="ECO:0000256" key="4">
    <source>
        <dbReference type="ARBA" id="ARBA00022705"/>
    </source>
</evidence>
<comment type="catalytic activity">
    <reaction evidence="7">
        <text>DNA(n) + a 2'-deoxyribonucleoside 5'-triphosphate = DNA(n+1) + diphosphate</text>
        <dbReference type="Rhea" id="RHEA:22508"/>
        <dbReference type="Rhea" id="RHEA-COMP:17339"/>
        <dbReference type="Rhea" id="RHEA-COMP:17340"/>
        <dbReference type="ChEBI" id="CHEBI:33019"/>
        <dbReference type="ChEBI" id="CHEBI:61560"/>
        <dbReference type="ChEBI" id="CHEBI:173112"/>
        <dbReference type="EC" id="2.7.7.7"/>
    </reaction>
</comment>